<dbReference type="OrthoDB" id="3248986at2759"/>
<evidence type="ECO:0000313" key="1">
    <source>
        <dbReference type="EMBL" id="PCH36567.1"/>
    </source>
</evidence>
<gene>
    <name evidence="1" type="ORF">WOLCODRAFT_20614</name>
</gene>
<sequence>MPIKTSLQCILMRSGKYDELQKWRTENDQPGRVAPSDLRGMDAFPDPTVPLTDICDGWGWRAIQAGLEHRRGGKWGIEDADVHQIHQRFVSLPCGIVLIFNIDWFGSKKKTYHSSGAIYLSICNNPHSKRFLRDETMIFCVIPGPNEPSLEQLNNILEPMVRELLELGNGQLFKLSGMRERELVHVSLYAGVNDLPASRKAYGLRGYGFIARNANNEAHEEIAERRGVCWSILTALPDWHPARDTPPDFMHGCFLGETKHLFQEILLASGMFTKRDCNHKPLKWLEEFLRSIWWPSTAGRIAAGGSVKADQWRNLLAIPPVALYVAWEVDGDIPDADAPWPRPSTNAGKYLQHQEELLQERRLKFYATSPERAAPSTIDRNYVRHYTNAIELCVAIRIWASRTITPEESMRAHASHSHACKSWCRMGCHLTLYFHISCHFHDAILRLGPVYGWWTYPFERNNGFLAKFSHNGHSGGELEATLMRGWVKSQLLHDLIRHIESLGPKKTADDVDMLGKLKKVVEGDTNPTRRRGTLLNMIGSMMAHERGDRIQFPHYSKKINLRCVGIYGLILRHPQDLWSADVQLVPDSASVQDGEPFVALSTPSVSHVFVDGLRYGVSTSHRGIGCSYAYIDGRTPVRIDYLLRVEHFCRDPTLPPLRLDCAVVRRFVSDPSIPAMPWNIWSVFATDLGISTWLAGRLSSPEVIDVCQFSGHFALATVHRNNHNLWITMSICHDSQEPDIQVDEVRNDQQ</sequence>
<name>A0A2H3JKN8_WOLCO</name>
<dbReference type="AlphaFoldDB" id="A0A2H3JKN8"/>
<reference evidence="1 2" key="1">
    <citation type="journal article" date="2012" name="Science">
        <title>The Paleozoic origin of enzymatic lignin decomposition reconstructed from 31 fungal genomes.</title>
        <authorList>
            <person name="Floudas D."/>
            <person name="Binder M."/>
            <person name="Riley R."/>
            <person name="Barry K."/>
            <person name="Blanchette R.A."/>
            <person name="Henrissat B."/>
            <person name="Martinez A.T."/>
            <person name="Otillar R."/>
            <person name="Spatafora J.W."/>
            <person name="Yadav J.S."/>
            <person name="Aerts A."/>
            <person name="Benoit I."/>
            <person name="Boyd A."/>
            <person name="Carlson A."/>
            <person name="Copeland A."/>
            <person name="Coutinho P.M."/>
            <person name="de Vries R.P."/>
            <person name="Ferreira P."/>
            <person name="Findley K."/>
            <person name="Foster B."/>
            <person name="Gaskell J."/>
            <person name="Glotzer D."/>
            <person name="Gorecki P."/>
            <person name="Heitman J."/>
            <person name="Hesse C."/>
            <person name="Hori C."/>
            <person name="Igarashi K."/>
            <person name="Jurgens J.A."/>
            <person name="Kallen N."/>
            <person name="Kersten P."/>
            <person name="Kohler A."/>
            <person name="Kuees U."/>
            <person name="Kumar T.K.A."/>
            <person name="Kuo A."/>
            <person name="LaButti K."/>
            <person name="Larrondo L.F."/>
            <person name="Lindquist E."/>
            <person name="Ling A."/>
            <person name="Lombard V."/>
            <person name="Lucas S."/>
            <person name="Lundell T."/>
            <person name="Martin R."/>
            <person name="McLaughlin D.J."/>
            <person name="Morgenstern I."/>
            <person name="Morin E."/>
            <person name="Murat C."/>
            <person name="Nagy L.G."/>
            <person name="Nolan M."/>
            <person name="Ohm R.A."/>
            <person name="Patyshakuliyeva A."/>
            <person name="Rokas A."/>
            <person name="Ruiz-Duenas F.J."/>
            <person name="Sabat G."/>
            <person name="Salamov A."/>
            <person name="Samejima M."/>
            <person name="Schmutz J."/>
            <person name="Slot J.C."/>
            <person name="St John F."/>
            <person name="Stenlid J."/>
            <person name="Sun H."/>
            <person name="Sun S."/>
            <person name="Syed K."/>
            <person name="Tsang A."/>
            <person name="Wiebenga A."/>
            <person name="Young D."/>
            <person name="Pisabarro A."/>
            <person name="Eastwood D.C."/>
            <person name="Martin F."/>
            <person name="Cullen D."/>
            <person name="Grigoriev I.V."/>
            <person name="Hibbett D.S."/>
        </authorList>
    </citation>
    <scope>NUCLEOTIDE SEQUENCE [LARGE SCALE GENOMIC DNA]</scope>
    <source>
        <strain evidence="1 2">MD-104</strain>
    </source>
</reference>
<evidence type="ECO:0000313" key="2">
    <source>
        <dbReference type="Proteomes" id="UP000218811"/>
    </source>
</evidence>
<dbReference type="OMA" id="AIRIWAS"/>
<dbReference type="Proteomes" id="UP000218811">
    <property type="component" value="Unassembled WGS sequence"/>
</dbReference>
<proteinExistence type="predicted"/>
<dbReference type="EMBL" id="KB467887">
    <property type="protein sequence ID" value="PCH36567.1"/>
    <property type="molecule type" value="Genomic_DNA"/>
</dbReference>
<organism evidence="1 2">
    <name type="scientific">Wolfiporia cocos (strain MD-104)</name>
    <name type="common">Brown rot fungus</name>
    <dbReference type="NCBI Taxonomy" id="742152"/>
    <lineage>
        <taxon>Eukaryota</taxon>
        <taxon>Fungi</taxon>
        <taxon>Dikarya</taxon>
        <taxon>Basidiomycota</taxon>
        <taxon>Agaricomycotina</taxon>
        <taxon>Agaricomycetes</taxon>
        <taxon>Polyporales</taxon>
        <taxon>Phaeolaceae</taxon>
        <taxon>Wolfiporia</taxon>
    </lineage>
</organism>
<dbReference type="PANTHER" id="PTHR46579:SF1">
    <property type="entry name" value="F5_8 TYPE C DOMAIN-CONTAINING PROTEIN"/>
    <property type="match status" value="1"/>
</dbReference>
<keyword evidence="2" id="KW-1185">Reference proteome</keyword>
<dbReference type="PANTHER" id="PTHR46579">
    <property type="entry name" value="F5/8 TYPE C DOMAIN-CONTAINING PROTEIN-RELATED"/>
    <property type="match status" value="1"/>
</dbReference>
<accession>A0A2H3JKN8</accession>
<protein>
    <submittedName>
        <fullName evidence="1">Uncharacterized protein</fullName>
    </submittedName>
</protein>
<dbReference type="STRING" id="742152.A0A2H3JKN8"/>